<evidence type="ECO:0008006" key="4">
    <source>
        <dbReference type="Google" id="ProtNLM"/>
    </source>
</evidence>
<sequence length="124" mass="13425">MTKTLHLLLAALLIIGLLTACSSEPAPIDPSAIEVSLSTVPAPAVSGKPVELKADFTGAEFADSTQVTFDIRVDDKPKMVDAENKGNGVFMGTYTFEKAGLYEVYLHLYVDDLHITKKKQVDVQ</sequence>
<keyword evidence="1" id="KW-0732">Signal</keyword>
<dbReference type="Gene3D" id="2.60.40.10">
    <property type="entry name" value="Immunoglobulins"/>
    <property type="match status" value="1"/>
</dbReference>
<keyword evidence="3" id="KW-1185">Reference proteome</keyword>
<evidence type="ECO:0000313" key="3">
    <source>
        <dbReference type="Proteomes" id="UP001519287"/>
    </source>
</evidence>
<dbReference type="Proteomes" id="UP001519287">
    <property type="component" value="Unassembled WGS sequence"/>
</dbReference>
<gene>
    <name evidence="2" type="ORF">J2Z66_001122</name>
</gene>
<dbReference type="PROSITE" id="PS51257">
    <property type="entry name" value="PROKAR_LIPOPROTEIN"/>
    <property type="match status" value="1"/>
</dbReference>
<feature type="signal peptide" evidence="1">
    <location>
        <begin position="1"/>
        <end position="22"/>
    </location>
</feature>
<protein>
    <recommendedName>
        <fullName evidence="4">YtkA-like domain-containing protein</fullName>
    </recommendedName>
</protein>
<feature type="chain" id="PRO_5046543738" description="YtkA-like domain-containing protein" evidence="1">
    <location>
        <begin position="23"/>
        <end position="124"/>
    </location>
</feature>
<reference evidence="2 3" key="1">
    <citation type="submission" date="2021-03" db="EMBL/GenBank/DDBJ databases">
        <title>Genomic Encyclopedia of Type Strains, Phase IV (KMG-IV): sequencing the most valuable type-strain genomes for metagenomic binning, comparative biology and taxonomic classification.</title>
        <authorList>
            <person name="Goeker M."/>
        </authorList>
    </citation>
    <scope>NUCLEOTIDE SEQUENCE [LARGE SCALE GENOMIC DNA]</scope>
    <source>
        <strain evidence="2 3">DSM 26048</strain>
    </source>
</reference>
<proteinExistence type="predicted"/>
<evidence type="ECO:0000256" key="1">
    <source>
        <dbReference type="SAM" id="SignalP"/>
    </source>
</evidence>
<dbReference type="RefSeq" id="WP_209970368.1">
    <property type="nucleotide sequence ID" value="NZ_JAGGLB010000003.1"/>
</dbReference>
<evidence type="ECO:0000313" key="2">
    <source>
        <dbReference type="EMBL" id="MBP1989524.1"/>
    </source>
</evidence>
<name>A0ABS4IPN0_9BACL</name>
<organism evidence="2 3">
    <name type="scientific">Paenibacillus eucommiae</name>
    <dbReference type="NCBI Taxonomy" id="1355755"/>
    <lineage>
        <taxon>Bacteria</taxon>
        <taxon>Bacillati</taxon>
        <taxon>Bacillota</taxon>
        <taxon>Bacilli</taxon>
        <taxon>Bacillales</taxon>
        <taxon>Paenibacillaceae</taxon>
        <taxon>Paenibacillus</taxon>
    </lineage>
</organism>
<accession>A0ABS4IPN0</accession>
<dbReference type="EMBL" id="JAGGLB010000003">
    <property type="protein sequence ID" value="MBP1989524.1"/>
    <property type="molecule type" value="Genomic_DNA"/>
</dbReference>
<dbReference type="InterPro" id="IPR013783">
    <property type="entry name" value="Ig-like_fold"/>
</dbReference>
<comment type="caution">
    <text evidence="2">The sequence shown here is derived from an EMBL/GenBank/DDBJ whole genome shotgun (WGS) entry which is preliminary data.</text>
</comment>